<dbReference type="SUPFAM" id="SSF100939">
    <property type="entry name" value="SPOC domain-like"/>
    <property type="match status" value="1"/>
</dbReference>
<keyword evidence="2" id="KW-0234">DNA repair</keyword>
<reference evidence="4 5" key="1">
    <citation type="submission" date="2019-05" db="EMBL/GenBank/DDBJ databases">
        <title>Panacibacter sp. strain 17mud1-8 Genome sequencing and assembly.</title>
        <authorList>
            <person name="Chhetri G."/>
        </authorList>
    </citation>
    <scope>NUCLEOTIDE SEQUENCE [LARGE SCALE GENOMIC DNA]</scope>
    <source>
        <strain evidence="4 5">17mud1-8</strain>
    </source>
</reference>
<dbReference type="AlphaFoldDB" id="A0A4V5UVV7"/>
<evidence type="ECO:0000256" key="1">
    <source>
        <dbReference type="ARBA" id="ARBA00023125"/>
    </source>
</evidence>
<feature type="domain" description="Ku" evidence="3">
    <location>
        <begin position="52"/>
        <end position="179"/>
    </location>
</feature>
<dbReference type="GO" id="GO:0006310">
    <property type="term" value="P:DNA recombination"/>
    <property type="evidence" value="ECO:0007669"/>
    <property type="project" value="UniProtKB-KW"/>
</dbReference>
<dbReference type="NCBIfam" id="TIGR02772">
    <property type="entry name" value="Ku_bact"/>
    <property type="match status" value="1"/>
</dbReference>
<gene>
    <name evidence="2" type="primary">ku</name>
    <name evidence="4" type="ORF">FC093_09410</name>
</gene>
<dbReference type="InterPro" id="IPR009187">
    <property type="entry name" value="Prok_Ku"/>
</dbReference>
<comment type="similarity">
    <text evidence="2">Belongs to the prokaryotic Ku family.</text>
</comment>
<dbReference type="EMBL" id="SZQL01000006">
    <property type="protein sequence ID" value="TKK68903.1"/>
    <property type="molecule type" value="Genomic_DNA"/>
</dbReference>
<sequence length="257" mass="29658">MRSIWTGAIGFGLVNIPIKLYSAVQDSTLNLDMLDKKDKAHIHFKRVNENTGKEVDWDNIVKAYDYEGKYVELSDEDFENAMPEKTKHIEIFQFVKEAEIDSIFYETPYYVEPDKEGEKMYALLREALERTKMVGVGSFVLRNKEHLAVMKPYKNAIMLQSIRFQEEIRDTKELDIPQNEPVKAGELKMAMALIEQMEEPFNISAYRDTYTDKLMEVIKAKAEGTKLPKPKMQVVSEPTTDIMAQLKASLSKRKQAS</sequence>
<keyword evidence="1 2" id="KW-0238">DNA-binding</keyword>
<dbReference type="PANTHER" id="PTHR41251:SF1">
    <property type="entry name" value="NON-HOMOLOGOUS END JOINING PROTEIN KU"/>
    <property type="match status" value="1"/>
</dbReference>
<dbReference type="HAMAP" id="MF_01875">
    <property type="entry name" value="Prokaryotic_Ku"/>
    <property type="match status" value="1"/>
</dbReference>
<dbReference type="GO" id="GO:0003690">
    <property type="term" value="F:double-stranded DNA binding"/>
    <property type="evidence" value="ECO:0007669"/>
    <property type="project" value="UniProtKB-UniRule"/>
</dbReference>
<comment type="function">
    <text evidence="2">With LigD forms a non-homologous end joining (NHEJ) DNA repair enzyme, which repairs dsDNA breaks with reduced fidelity. Binds linear dsDNA with 5'- and 3'- overhangs but not closed circular dsDNA nor ssDNA. Recruits and stimulates the ligase activity of LigD.</text>
</comment>
<comment type="caution">
    <text evidence="4">The sequence shown here is derived from an EMBL/GenBank/DDBJ whole genome shotgun (WGS) entry which is preliminary data.</text>
</comment>
<evidence type="ECO:0000256" key="2">
    <source>
        <dbReference type="HAMAP-Rule" id="MF_01875"/>
    </source>
</evidence>
<proteinExistence type="inferred from homology"/>
<dbReference type="InterPro" id="IPR006164">
    <property type="entry name" value="DNA_bd_Ku70/Ku80"/>
</dbReference>
<dbReference type="InterPro" id="IPR016194">
    <property type="entry name" value="SPOC-like_C_dom_sf"/>
</dbReference>
<keyword evidence="2" id="KW-0233">DNA recombination</keyword>
<keyword evidence="5" id="KW-1185">Reference proteome</keyword>
<evidence type="ECO:0000313" key="4">
    <source>
        <dbReference type="EMBL" id="TKK68903.1"/>
    </source>
</evidence>
<accession>A0A4V5UVV7</accession>
<keyword evidence="2" id="KW-0227">DNA damage</keyword>
<organism evidence="4 5">
    <name type="scientific">Ilyomonas limi</name>
    <dbReference type="NCBI Taxonomy" id="2575867"/>
    <lineage>
        <taxon>Bacteria</taxon>
        <taxon>Pseudomonadati</taxon>
        <taxon>Bacteroidota</taxon>
        <taxon>Chitinophagia</taxon>
        <taxon>Chitinophagales</taxon>
        <taxon>Chitinophagaceae</taxon>
        <taxon>Ilyomonas</taxon>
    </lineage>
</organism>
<dbReference type="Gene3D" id="2.40.290.10">
    <property type="match status" value="1"/>
</dbReference>
<evidence type="ECO:0000313" key="5">
    <source>
        <dbReference type="Proteomes" id="UP000305848"/>
    </source>
</evidence>
<dbReference type="OrthoDB" id="9795084at2"/>
<dbReference type="RefSeq" id="WP_137261523.1">
    <property type="nucleotide sequence ID" value="NZ_SZQL01000006.1"/>
</dbReference>
<comment type="subunit">
    <text evidence="2">Homodimer. Interacts with LigD.</text>
</comment>
<protein>
    <recommendedName>
        <fullName evidence="2">Non-homologous end joining protein Ku</fullName>
    </recommendedName>
</protein>
<dbReference type="GO" id="GO:0006303">
    <property type="term" value="P:double-strand break repair via nonhomologous end joining"/>
    <property type="evidence" value="ECO:0007669"/>
    <property type="project" value="UniProtKB-UniRule"/>
</dbReference>
<evidence type="ECO:0000259" key="3">
    <source>
        <dbReference type="SMART" id="SM00559"/>
    </source>
</evidence>
<dbReference type="CDD" id="cd00789">
    <property type="entry name" value="KU_like"/>
    <property type="match status" value="1"/>
</dbReference>
<dbReference type="SMART" id="SM00559">
    <property type="entry name" value="Ku78"/>
    <property type="match status" value="1"/>
</dbReference>
<dbReference type="FunFam" id="2.40.290.10:FF:000004">
    <property type="entry name" value="Non-homologous end joining protein Ku"/>
    <property type="match status" value="1"/>
</dbReference>
<dbReference type="Pfam" id="PF02735">
    <property type="entry name" value="Ku"/>
    <property type="match status" value="1"/>
</dbReference>
<dbReference type="PIRSF" id="PIRSF006493">
    <property type="entry name" value="Prok_Ku"/>
    <property type="match status" value="1"/>
</dbReference>
<dbReference type="PANTHER" id="PTHR41251">
    <property type="entry name" value="NON-HOMOLOGOUS END JOINING PROTEIN KU"/>
    <property type="match status" value="1"/>
</dbReference>
<name>A0A4V5UVV7_9BACT</name>
<dbReference type="Proteomes" id="UP000305848">
    <property type="component" value="Unassembled WGS sequence"/>
</dbReference>